<organism evidence="1 2">
    <name type="scientific">Penicillium rubens (strain ATCC 28089 / DSM 1075 / NRRL 1951 / Wisconsin 54-1255)</name>
    <name type="common">Penicillium chrysogenum</name>
    <dbReference type="NCBI Taxonomy" id="500485"/>
    <lineage>
        <taxon>Eukaryota</taxon>
        <taxon>Fungi</taxon>
        <taxon>Dikarya</taxon>
        <taxon>Ascomycota</taxon>
        <taxon>Pezizomycotina</taxon>
        <taxon>Eurotiomycetes</taxon>
        <taxon>Eurotiomycetidae</taxon>
        <taxon>Eurotiales</taxon>
        <taxon>Aspergillaceae</taxon>
        <taxon>Penicillium</taxon>
        <taxon>Penicillium chrysogenum species complex</taxon>
    </lineage>
</organism>
<dbReference type="Proteomes" id="UP000000724">
    <property type="component" value="Contig Pc00c12"/>
</dbReference>
<proteinExistence type="predicted"/>
<sequence>MGDQNVCAGTRQTLANKPYPDHVIYGELHNQMKRRFPYIIGIEARARRSSIIRSFRDSYRLLISRILYNYLINKLIISKIEVKYNTIFIVVNYFRYYIDTFKFIRDLDLDKGIDYKVIVVIDPFSILYPARNFKDIILDKYPSNDKLNYPYKETKLINLEKVNIDPISLNKEDKVLTRGENSRRITIDPNYRIEVLIKTNIDTVNPIKDIKLAISKGYYKPIKIPGELGLKLKKNTTSTCDRTDQGSGLKSTGFSARCLRLEICAHRKDPVANDPFLFLFPSLYLVF</sequence>
<protein>
    <submittedName>
        <fullName evidence="1">Uncharacterized protein</fullName>
    </submittedName>
</protein>
<name>B6GYJ2_PENRW</name>
<evidence type="ECO:0000313" key="2">
    <source>
        <dbReference type="Proteomes" id="UP000000724"/>
    </source>
</evidence>
<dbReference type="VEuPathDB" id="FungiDB:PCH_Pc12g04830"/>
<accession>B6GYJ2</accession>
<evidence type="ECO:0000313" key="1">
    <source>
        <dbReference type="EMBL" id="CAP80110.1"/>
    </source>
</evidence>
<keyword evidence="2" id="KW-1185">Reference proteome</keyword>
<dbReference type="EMBL" id="AM920427">
    <property type="protein sequence ID" value="CAP80110.1"/>
    <property type="molecule type" value="Genomic_DNA"/>
</dbReference>
<dbReference type="AlphaFoldDB" id="B6GYJ2"/>
<dbReference type="HOGENOM" id="CLU_970112_0_0_1"/>
<gene>
    <name evidence="1" type="ORF">Pc12g04830</name>
    <name evidence="1" type="ORF">PCH_Pc12g04830</name>
</gene>
<reference evidence="1 2" key="1">
    <citation type="journal article" date="2008" name="Nat. Biotechnol.">
        <title>Genome sequencing and analysis of the filamentous fungus Penicillium chrysogenum.</title>
        <authorList>
            <person name="van den Berg M.A."/>
            <person name="Albang R."/>
            <person name="Albermann K."/>
            <person name="Badger J.H."/>
            <person name="Daran J.-M."/>
            <person name="Driessen A.J.M."/>
            <person name="Garcia-Estrada C."/>
            <person name="Fedorova N.D."/>
            <person name="Harris D.M."/>
            <person name="Heijne W.H.M."/>
            <person name="Joardar V.S."/>
            <person name="Kiel J.A.K.W."/>
            <person name="Kovalchuk A."/>
            <person name="Martin J.F."/>
            <person name="Nierman W.C."/>
            <person name="Nijland J.G."/>
            <person name="Pronk J.T."/>
            <person name="Roubos J.A."/>
            <person name="van der Klei I.J."/>
            <person name="van Peij N.N.M.E."/>
            <person name="Veenhuis M."/>
            <person name="von Doehren H."/>
            <person name="Wagner C."/>
            <person name="Wortman J.R."/>
            <person name="Bovenberg R.A.L."/>
        </authorList>
    </citation>
    <scope>NUCLEOTIDE SEQUENCE [LARGE SCALE GENOMIC DNA]</scope>
    <source>
        <strain evidence="2">ATCC 28089 / DSM 1075 / NRRL 1951 / Wisconsin 54-1255</strain>
    </source>
</reference>